<protein>
    <recommendedName>
        <fullName evidence="1">SpoVT-AbrB domain-containing protein</fullName>
    </recommendedName>
</protein>
<dbReference type="SMART" id="SM00966">
    <property type="entry name" value="SpoVT_AbrB"/>
    <property type="match status" value="1"/>
</dbReference>
<sequence length="78" mass="8793">MQTTVAKWGNSNALRLPKAIVNQLYINTGDKVNIDIVDNNIVISPTIKKTNLNAILAKMPEDYKVEEVFQCQYGIEKI</sequence>
<dbReference type="AlphaFoldDB" id="A0A1W1E248"/>
<name>A0A1W1E248_9ZZZZ</name>
<evidence type="ECO:0000313" key="2">
    <source>
        <dbReference type="EMBL" id="SFV88009.1"/>
    </source>
</evidence>
<dbReference type="InterPro" id="IPR007159">
    <property type="entry name" value="SpoVT-AbrB_dom"/>
</dbReference>
<dbReference type="EMBL" id="FPHZ01000124">
    <property type="protein sequence ID" value="SFV88009.1"/>
    <property type="molecule type" value="Genomic_DNA"/>
</dbReference>
<dbReference type="Gene3D" id="2.10.260.10">
    <property type="match status" value="1"/>
</dbReference>
<proteinExistence type="predicted"/>
<dbReference type="GO" id="GO:0003677">
    <property type="term" value="F:DNA binding"/>
    <property type="evidence" value="ECO:0007669"/>
    <property type="project" value="InterPro"/>
</dbReference>
<reference evidence="2" key="1">
    <citation type="submission" date="2016-10" db="EMBL/GenBank/DDBJ databases">
        <authorList>
            <person name="de Groot N.N."/>
        </authorList>
    </citation>
    <scope>NUCLEOTIDE SEQUENCE</scope>
</reference>
<dbReference type="Pfam" id="PF04014">
    <property type="entry name" value="MazE_antitoxin"/>
    <property type="match status" value="1"/>
</dbReference>
<dbReference type="GO" id="GO:0097351">
    <property type="term" value="F:toxin sequestering activity"/>
    <property type="evidence" value="ECO:0007669"/>
    <property type="project" value="InterPro"/>
</dbReference>
<feature type="domain" description="SpoVT-AbrB" evidence="1">
    <location>
        <begin position="6"/>
        <end position="51"/>
    </location>
</feature>
<dbReference type="InterPro" id="IPR037914">
    <property type="entry name" value="SpoVT-AbrB_sf"/>
</dbReference>
<dbReference type="SUPFAM" id="SSF89447">
    <property type="entry name" value="AbrB/MazE/MraZ-like"/>
    <property type="match status" value="1"/>
</dbReference>
<evidence type="ECO:0000259" key="1">
    <source>
        <dbReference type="SMART" id="SM00966"/>
    </source>
</evidence>
<accession>A0A1W1E248</accession>
<dbReference type="PANTHER" id="PTHR40516">
    <property type="entry name" value="ANTITOXIN CHPS-RELATED"/>
    <property type="match status" value="1"/>
</dbReference>
<dbReference type="PANTHER" id="PTHR40516:SF1">
    <property type="entry name" value="ANTITOXIN CHPS-RELATED"/>
    <property type="match status" value="1"/>
</dbReference>
<dbReference type="InterPro" id="IPR039052">
    <property type="entry name" value="Antitox_PemI-like"/>
</dbReference>
<gene>
    <name evidence="2" type="ORF">MNB_SUP05-SYMBIONT-5-1000</name>
</gene>
<organism evidence="2">
    <name type="scientific">hydrothermal vent metagenome</name>
    <dbReference type="NCBI Taxonomy" id="652676"/>
    <lineage>
        <taxon>unclassified sequences</taxon>
        <taxon>metagenomes</taxon>
        <taxon>ecological metagenomes</taxon>
    </lineage>
</organism>